<sequence>MEMELDFSGYSTFITTTMNDDDDGAGYAWNHDLSPVVNWDAFSGYHDDFRELIESMMDDDEPDQTPVQVQDGCTSTNSINSILSTNTIMSDEEETSEEDFKGLRLVHLLMAAAEALTGPNKSRDLARVILIRLKELVSPTNGTNMERLSAYFTEALFGLLEGASGGHGKHQHSIGPYRDDHQHQHQHQPHHQGDVLAAFQLLQDMSPYVKFGHFTANQAILEAVAHDRRVHIVDYDIMEGMQWASLMQALVTRKDGPPAPHLRITALTRCGNGRKSIGTVQETGRRLTAFAASIGQHFSFHQCKLEPDETFRPSVLKLVKGEALVLNCMLHLPHFSYRARDSVASFLSGAKTLNPRLVTLVEEEVGPSGEGGFVGRFMDTLHHYSAVSDSLEAGFPMQRRARELVEKVFLRPRIAGSLEQIYRARGEEEEKGCGWGDWMGVVGFNPVGISFFNHCQAKLLLGLFNNGYGVEEFNKNRLVLGWKSRRLLSASIWTSADSKF</sequence>
<feature type="short sequence motif" description="VHIID" evidence="3">
    <location>
        <begin position="230"/>
        <end position="234"/>
    </location>
</feature>
<keyword evidence="1" id="KW-0805">Transcription regulation</keyword>
<evidence type="ECO:0000313" key="6">
    <source>
        <dbReference type="Proteomes" id="UP000655225"/>
    </source>
</evidence>
<evidence type="ECO:0000313" key="5">
    <source>
        <dbReference type="EMBL" id="KAF8405742.1"/>
    </source>
</evidence>
<dbReference type="AlphaFoldDB" id="A0A834ZNY8"/>
<dbReference type="OrthoDB" id="646981at2759"/>
<proteinExistence type="inferred from homology"/>
<reference evidence="5 6" key="1">
    <citation type="submission" date="2020-04" db="EMBL/GenBank/DDBJ databases">
        <title>Plant Genome Project.</title>
        <authorList>
            <person name="Zhang R.-G."/>
        </authorList>
    </citation>
    <scope>NUCLEOTIDE SEQUENCE [LARGE SCALE GENOMIC DNA]</scope>
    <source>
        <strain evidence="5">YNK0</strain>
        <tissue evidence="5">Leaf</tissue>
    </source>
</reference>
<feature type="region of interest" description="Leucine repeat II (LRII)" evidence="3">
    <location>
        <begin position="282"/>
        <end position="314"/>
    </location>
</feature>
<evidence type="ECO:0000256" key="1">
    <source>
        <dbReference type="ARBA" id="ARBA00023015"/>
    </source>
</evidence>
<accession>A0A834ZNY8</accession>
<feature type="region of interest" description="Disordered" evidence="4">
    <location>
        <begin position="167"/>
        <end position="191"/>
    </location>
</feature>
<organism evidence="5 6">
    <name type="scientific">Tetracentron sinense</name>
    <name type="common">Spur-leaf</name>
    <dbReference type="NCBI Taxonomy" id="13715"/>
    <lineage>
        <taxon>Eukaryota</taxon>
        <taxon>Viridiplantae</taxon>
        <taxon>Streptophyta</taxon>
        <taxon>Embryophyta</taxon>
        <taxon>Tracheophyta</taxon>
        <taxon>Spermatophyta</taxon>
        <taxon>Magnoliopsida</taxon>
        <taxon>Trochodendrales</taxon>
        <taxon>Trochodendraceae</taxon>
        <taxon>Tetracentron</taxon>
    </lineage>
</organism>
<dbReference type="Proteomes" id="UP000655225">
    <property type="component" value="Unassembled WGS sequence"/>
</dbReference>
<feature type="region of interest" description="SAW" evidence="3">
    <location>
        <begin position="419"/>
        <end position="494"/>
    </location>
</feature>
<comment type="similarity">
    <text evidence="3">Belongs to the GRAS family.</text>
</comment>
<dbReference type="InterPro" id="IPR005202">
    <property type="entry name" value="TF_GRAS"/>
</dbReference>
<keyword evidence="6" id="KW-1185">Reference proteome</keyword>
<dbReference type="PROSITE" id="PS50985">
    <property type="entry name" value="GRAS"/>
    <property type="match status" value="1"/>
</dbReference>
<comment type="caution">
    <text evidence="3">Lacks conserved residue(s) required for the propagation of feature annotation.</text>
</comment>
<evidence type="ECO:0000256" key="3">
    <source>
        <dbReference type="PROSITE-ProRule" id="PRU01191"/>
    </source>
</evidence>
<protein>
    <recommendedName>
        <fullName evidence="7">Nodulation signaling pathway 2-like protein</fullName>
    </recommendedName>
</protein>
<evidence type="ECO:0000256" key="4">
    <source>
        <dbReference type="SAM" id="MobiDB-lite"/>
    </source>
</evidence>
<evidence type="ECO:0008006" key="7">
    <source>
        <dbReference type="Google" id="ProtNLM"/>
    </source>
</evidence>
<dbReference type="OMA" id="MESMIHE"/>
<dbReference type="Pfam" id="PF03514">
    <property type="entry name" value="GRAS"/>
    <property type="match status" value="1"/>
</dbReference>
<comment type="caution">
    <text evidence="5">The sequence shown here is derived from an EMBL/GenBank/DDBJ whole genome shotgun (WGS) entry which is preliminary data.</text>
</comment>
<evidence type="ECO:0000256" key="2">
    <source>
        <dbReference type="ARBA" id="ARBA00023163"/>
    </source>
</evidence>
<gene>
    <name evidence="5" type="ORF">HHK36_007819</name>
</gene>
<name>A0A834ZNY8_TETSI</name>
<dbReference type="PANTHER" id="PTHR31636">
    <property type="entry name" value="OSJNBA0084A10.13 PROTEIN-RELATED"/>
    <property type="match status" value="1"/>
</dbReference>
<keyword evidence="2" id="KW-0804">Transcription</keyword>
<dbReference type="EMBL" id="JABCRI010000005">
    <property type="protein sequence ID" value="KAF8405742.1"/>
    <property type="molecule type" value="Genomic_DNA"/>
</dbReference>